<evidence type="ECO:0000313" key="1">
    <source>
        <dbReference type="EMBL" id="QIC00874.1"/>
    </source>
</evidence>
<organism evidence="1">
    <name type="scientific">Lactiplantibacillus plantarum</name>
    <name type="common">Lactobacillus plantarum</name>
    <dbReference type="NCBI Taxonomy" id="1590"/>
    <lineage>
        <taxon>Bacteria</taxon>
        <taxon>Bacillati</taxon>
        <taxon>Bacillota</taxon>
        <taxon>Bacilli</taxon>
        <taxon>Lactobacillales</taxon>
        <taxon>Lactobacillaceae</taxon>
        <taxon>Lactiplantibacillus</taxon>
    </lineage>
</organism>
<geneLocation type="plasmid" evidence="1">
    <name>plp75TA</name>
</geneLocation>
<name>A0A6C0VXX9_LACPN</name>
<reference evidence="1" key="1">
    <citation type="submission" date="2019-05" db="EMBL/GenBank/DDBJ databases">
        <authorList>
            <person name="Xu X.Y."/>
            <person name="Yao F."/>
            <person name="Gou Q.F."/>
            <person name="Pan Q."/>
        </authorList>
    </citation>
    <scope>NUCLEOTIDE SEQUENCE</scope>
    <source>
        <strain evidence="1">PC518</strain>
        <plasmid evidence="1">plp75TA</plasmid>
    </source>
</reference>
<dbReference type="AlphaFoldDB" id="A0A6C0VXX9"/>
<protein>
    <submittedName>
        <fullName evidence="1">Uncharacterized protein</fullName>
    </submittedName>
</protein>
<keyword evidence="1" id="KW-0614">Plasmid</keyword>
<dbReference type="EMBL" id="MK994179">
    <property type="protein sequence ID" value="QIC00874.1"/>
    <property type="molecule type" value="Genomic_DNA"/>
</dbReference>
<proteinExistence type="predicted"/>
<accession>A0A6C0VXX9</accession>
<sequence length="57" mass="6510">MRSISRTWKTTCTAPCKTYLAFGGINKRLENMRPNTRKNSKIKGSFQISSKIVSQPF</sequence>